<keyword evidence="2" id="KW-0808">Transferase</keyword>
<keyword evidence="4" id="KW-1185">Reference proteome</keyword>
<comment type="caution">
    <text evidence="3">The sequence shown here is derived from an EMBL/GenBank/DDBJ whole genome shotgun (WGS) entry which is preliminary data.</text>
</comment>
<dbReference type="GO" id="GO:0016757">
    <property type="term" value="F:glycosyltransferase activity"/>
    <property type="evidence" value="ECO:0007669"/>
    <property type="project" value="UniProtKB-KW"/>
</dbReference>
<evidence type="ECO:0000313" key="4">
    <source>
        <dbReference type="Proteomes" id="UP000245207"/>
    </source>
</evidence>
<accession>A0A2U1NMU2</accession>
<reference evidence="3 4" key="1">
    <citation type="journal article" date="2018" name="Mol. Plant">
        <title>The genome of Artemisia annua provides insight into the evolution of Asteraceae family and artemisinin biosynthesis.</title>
        <authorList>
            <person name="Shen Q."/>
            <person name="Zhang L."/>
            <person name="Liao Z."/>
            <person name="Wang S."/>
            <person name="Yan T."/>
            <person name="Shi P."/>
            <person name="Liu M."/>
            <person name="Fu X."/>
            <person name="Pan Q."/>
            <person name="Wang Y."/>
            <person name="Lv Z."/>
            <person name="Lu X."/>
            <person name="Zhang F."/>
            <person name="Jiang W."/>
            <person name="Ma Y."/>
            <person name="Chen M."/>
            <person name="Hao X."/>
            <person name="Li L."/>
            <person name="Tang Y."/>
            <person name="Lv G."/>
            <person name="Zhou Y."/>
            <person name="Sun X."/>
            <person name="Brodelius P.E."/>
            <person name="Rose J.K.C."/>
            <person name="Tang K."/>
        </authorList>
    </citation>
    <scope>NUCLEOTIDE SEQUENCE [LARGE SCALE GENOMIC DNA]</scope>
    <source>
        <strain evidence="4">cv. Huhao1</strain>
        <tissue evidence="3">Leaf</tissue>
    </source>
</reference>
<keyword evidence="1" id="KW-0328">Glycosyltransferase</keyword>
<dbReference type="Proteomes" id="UP000245207">
    <property type="component" value="Unassembled WGS sequence"/>
</dbReference>
<dbReference type="InterPro" id="IPR044161">
    <property type="entry name" value="SPS"/>
</dbReference>
<proteinExistence type="predicted"/>
<dbReference type="AlphaFoldDB" id="A0A2U1NMU2"/>
<dbReference type="OrthoDB" id="1723461at2759"/>
<dbReference type="STRING" id="35608.A0A2U1NMU2"/>
<protein>
    <submittedName>
        <fullName evidence="3">Sucrose-phosphate synthase</fullName>
    </submittedName>
</protein>
<organism evidence="3 4">
    <name type="scientific">Artemisia annua</name>
    <name type="common">Sweet wormwood</name>
    <dbReference type="NCBI Taxonomy" id="35608"/>
    <lineage>
        <taxon>Eukaryota</taxon>
        <taxon>Viridiplantae</taxon>
        <taxon>Streptophyta</taxon>
        <taxon>Embryophyta</taxon>
        <taxon>Tracheophyta</taxon>
        <taxon>Spermatophyta</taxon>
        <taxon>Magnoliopsida</taxon>
        <taxon>eudicotyledons</taxon>
        <taxon>Gunneridae</taxon>
        <taxon>Pentapetalae</taxon>
        <taxon>asterids</taxon>
        <taxon>campanulids</taxon>
        <taxon>Asterales</taxon>
        <taxon>Asteraceae</taxon>
        <taxon>Asteroideae</taxon>
        <taxon>Anthemideae</taxon>
        <taxon>Artemisiinae</taxon>
        <taxon>Artemisia</taxon>
    </lineage>
</organism>
<dbReference type="PANTHER" id="PTHR46039">
    <property type="entry name" value="SUCROSE-PHOSPHATE SYNTHASE 3-RELATED"/>
    <property type="match status" value="1"/>
</dbReference>
<dbReference type="EMBL" id="PKPP01002503">
    <property type="protein sequence ID" value="PWA74832.1"/>
    <property type="molecule type" value="Genomic_DNA"/>
</dbReference>
<gene>
    <name evidence="3" type="ORF">CTI12_AA225790</name>
</gene>
<evidence type="ECO:0000256" key="1">
    <source>
        <dbReference type="ARBA" id="ARBA00022676"/>
    </source>
</evidence>
<sequence length="71" mass="8132">MPGIYGVDLLTRQLDYPDVYWCYGELTEMLSSWNSDCLTDEMGESSGAYILRIPLWRFEVSAQLEGSFVVN</sequence>
<evidence type="ECO:0000256" key="2">
    <source>
        <dbReference type="ARBA" id="ARBA00022679"/>
    </source>
</evidence>
<name>A0A2U1NMU2_ARTAN</name>
<dbReference type="PANTHER" id="PTHR46039:SF2">
    <property type="entry name" value="SUCROSE-PHOSPHATE SYNTHASE 1"/>
    <property type="match status" value="1"/>
</dbReference>
<evidence type="ECO:0000313" key="3">
    <source>
        <dbReference type="EMBL" id="PWA74832.1"/>
    </source>
</evidence>